<evidence type="ECO:0000313" key="7">
    <source>
        <dbReference type="Proteomes" id="UP000548582"/>
    </source>
</evidence>
<dbReference type="AlphaFoldDB" id="A0A848EAN6"/>
<reference evidence="6 7" key="1">
    <citation type="submission" date="2020-03" db="EMBL/GenBank/DDBJ databases">
        <authorList>
            <person name="Sun Q."/>
        </authorList>
    </citation>
    <scope>NUCLEOTIDE SEQUENCE [LARGE SCALE GENOMIC DNA]</scope>
    <source>
        <strain evidence="6 7">JC162</strain>
    </source>
</reference>
<evidence type="ECO:0000256" key="1">
    <source>
        <dbReference type="ARBA" id="ARBA00009437"/>
    </source>
</evidence>
<dbReference type="Proteomes" id="UP000548582">
    <property type="component" value="Unassembled WGS sequence"/>
</dbReference>
<dbReference type="PANTHER" id="PTHR30126:SF94">
    <property type="entry name" value="LYSR FAMILY TRANSCRIPTIONAL REGULATOR"/>
    <property type="match status" value="1"/>
</dbReference>
<evidence type="ECO:0000256" key="4">
    <source>
        <dbReference type="ARBA" id="ARBA00023163"/>
    </source>
</evidence>
<dbReference type="InterPro" id="IPR000847">
    <property type="entry name" value="LysR_HTH_N"/>
</dbReference>
<accession>A0A848EAN6</accession>
<dbReference type="EMBL" id="JABBKX010000001">
    <property type="protein sequence ID" value="NMJ40617.1"/>
    <property type="molecule type" value="Genomic_DNA"/>
</dbReference>
<keyword evidence="7" id="KW-1185">Reference proteome</keyword>
<dbReference type="GO" id="GO:0003700">
    <property type="term" value="F:DNA-binding transcription factor activity"/>
    <property type="evidence" value="ECO:0007669"/>
    <property type="project" value="InterPro"/>
</dbReference>
<feature type="domain" description="HTH lysR-type" evidence="5">
    <location>
        <begin position="1"/>
        <end position="59"/>
    </location>
</feature>
<keyword evidence="4" id="KW-0804">Transcription</keyword>
<proteinExistence type="inferred from homology"/>
<dbReference type="Gene3D" id="1.10.10.10">
    <property type="entry name" value="Winged helix-like DNA-binding domain superfamily/Winged helix DNA-binding domain"/>
    <property type="match status" value="1"/>
</dbReference>
<evidence type="ECO:0000313" key="6">
    <source>
        <dbReference type="EMBL" id="NMJ40617.1"/>
    </source>
</evidence>
<dbReference type="PANTHER" id="PTHR30126">
    <property type="entry name" value="HTH-TYPE TRANSCRIPTIONAL REGULATOR"/>
    <property type="match status" value="1"/>
</dbReference>
<dbReference type="PROSITE" id="PS50931">
    <property type="entry name" value="HTH_LYSR"/>
    <property type="match status" value="1"/>
</dbReference>
<dbReference type="InterPro" id="IPR036390">
    <property type="entry name" value="WH_DNA-bd_sf"/>
</dbReference>
<evidence type="ECO:0000256" key="3">
    <source>
        <dbReference type="ARBA" id="ARBA00023125"/>
    </source>
</evidence>
<dbReference type="RefSeq" id="WP_170052824.1">
    <property type="nucleotide sequence ID" value="NZ_JABBKX010000001.1"/>
</dbReference>
<dbReference type="InterPro" id="IPR036388">
    <property type="entry name" value="WH-like_DNA-bd_sf"/>
</dbReference>
<comment type="caution">
    <text evidence="6">The sequence shown here is derived from an EMBL/GenBank/DDBJ whole genome shotgun (WGS) entry which is preliminary data.</text>
</comment>
<keyword evidence="2" id="KW-0805">Transcription regulation</keyword>
<protein>
    <submittedName>
        <fullName evidence="6">LysR family transcriptional regulator</fullName>
    </submittedName>
</protein>
<dbReference type="Pfam" id="PF03466">
    <property type="entry name" value="LysR_substrate"/>
    <property type="match status" value="1"/>
</dbReference>
<dbReference type="InterPro" id="IPR005119">
    <property type="entry name" value="LysR_subst-bd"/>
</dbReference>
<name>A0A848EAN6_9PROT</name>
<dbReference type="PRINTS" id="PR00039">
    <property type="entry name" value="HTHLYSR"/>
</dbReference>
<comment type="similarity">
    <text evidence="1">Belongs to the LysR transcriptional regulatory family.</text>
</comment>
<evidence type="ECO:0000259" key="5">
    <source>
        <dbReference type="PROSITE" id="PS50931"/>
    </source>
</evidence>
<organism evidence="6 7">
    <name type="scientific">Neoroseomonas marina</name>
    <dbReference type="NCBI Taxonomy" id="1232220"/>
    <lineage>
        <taxon>Bacteria</taxon>
        <taxon>Pseudomonadati</taxon>
        <taxon>Pseudomonadota</taxon>
        <taxon>Alphaproteobacteria</taxon>
        <taxon>Acetobacterales</taxon>
        <taxon>Acetobacteraceae</taxon>
        <taxon>Neoroseomonas</taxon>
    </lineage>
</organism>
<dbReference type="GO" id="GO:0000976">
    <property type="term" value="F:transcription cis-regulatory region binding"/>
    <property type="evidence" value="ECO:0007669"/>
    <property type="project" value="TreeGrafter"/>
</dbReference>
<gene>
    <name evidence="6" type="ORF">GWK16_05160</name>
</gene>
<evidence type="ECO:0000256" key="2">
    <source>
        <dbReference type="ARBA" id="ARBA00023015"/>
    </source>
</evidence>
<dbReference type="SUPFAM" id="SSF53850">
    <property type="entry name" value="Periplasmic binding protein-like II"/>
    <property type="match status" value="1"/>
</dbReference>
<dbReference type="Gene3D" id="3.40.190.290">
    <property type="match status" value="1"/>
</dbReference>
<sequence length="293" mass="31140">MAIATALRAFHLVAEAGSFSGAARAGGVSQPTLSAQVKALEATYGVALFDRRGRGAGLTPLGQSLHAVTTRLLAAEEEARALLAGEATLMRGHLRIAADSASHVMPILARIRQRHAGLTFSLAIGNSSDVVSRVLDHHADVAVTARRISDPRLHSRLLQEDRLVLFVRDDHALAARESVGIAALASEDLVIRERGSVTREVFEARLAEAGIRPHALLEVQSREAVREAVLAGFGIGVVFEAELPVQPGLRRVLVADADLAVAEYVVCLEERRRLPLVRAFLGAGGPPPQPAST</sequence>
<dbReference type="Pfam" id="PF00126">
    <property type="entry name" value="HTH_1"/>
    <property type="match status" value="1"/>
</dbReference>
<keyword evidence="3" id="KW-0238">DNA-binding</keyword>
<dbReference type="SUPFAM" id="SSF46785">
    <property type="entry name" value="Winged helix' DNA-binding domain"/>
    <property type="match status" value="1"/>
</dbReference>